<comment type="caution">
    <text evidence="2">The sequence shown here is derived from an EMBL/GenBank/DDBJ whole genome shotgun (WGS) entry which is preliminary data.</text>
</comment>
<proteinExistence type="predicted"/>
<organism evidence="2 3">
    <name type="scientific">Colocasia esculenta</name>
    <name type="common">Wild taro</name>
    <name type="synonym">Arum esculentum</name>
    <dbReference type="NCBI Taxonomy" id="4460"/>
    <lineage>
        <taxon>Eukaryota</taxon>
        <taxon>Viridiplantae</taxon>
        <taxon>Streptophyta</taxon>
        <taxon>Embryophyta</taxon>
        <taxon>Tracheophyta</taxon>
        <taxon>Spermatophyta</taxon>
        <taxon>Magnoliopsida</taxon>
        <taxon>Liliopsida</taxon>
        <taxon>Araceae</taxon>
        <taxon>Aroideae</taxon>
        <taxon>Colocasieae</taxon>
        <taxon>Colocasia</taxon>
    </lineage>
</organism>
<protein>
    <submittedName>
        <fullName evidence="2">Uncharacterized protein</fullName>
    </submittedName>
</protein>
<evidence type="ECO:0000313" key="3">
    <source>
        <dbReference type="Proteomes" id="UP000652761"/>
    </source>
</evidence>
<dbReference type="Proteomes" id="UP000652761">
    <property type="component" value="Unassembled WGS sequence"/>
</dbReference>
<feature type="non-terminal residue" evidence="2">
    <location>
        <position position="149"/>
    </location>
</feature>
<name>A0A843VZ79_COLES</name>
<sequence length="149" mass="17026">MVVIDNNWVFVKNCSVYKYMWRVKPWSRLQVFSLGRPPPLSLLGAPPPLSLTSHRHMVELRSGRCVETEKTMSTSGARVDTSRGRTPERLEAPAPPALPPPRIREFRNPAKVKIGSSCSRVFVLFDSDHRQRYQMEGIVFLLCSDQFLI</sequence>
<accession>A0A843VZ79</accession>
<keyword evidence="3" id="KW-1185">Reference proteome</keyword>
<dbReference type="EMBL" id="NMUH01001915">
    <property type="protein sequence ID" value="MQL96409.1"/>
    <property type="molecule type" value="Genomic_DNA"/>
</dbReference>
<evidence type="ECO:0000256" key="1">
    <source>
        <dbReference type="SAM" id="MobiDB-lite"/>
    </source>
</evidence>
<dbReference type="AlphaFoldDB" id="A0A843VZ79"/>
<evidence type="ECO:0000313" key="2">
    <source>
        <dbReference type="EMBL" id="MQL96409.1"/>
    </source>
</evidence>
<gene>
    <name evidence="2" type="ORF">Taro_029087</name>
</gene>
<feature type="region of interest" description="Disordered" evidence="1">
    <location>
        <begin position="70"/>
        <end position="100"/>
    </location>
</feature>
<feature type="compositionally biased region" description="Basic and acidic residues" evidence="1">
    <location>
        <begin position="80"/>
        <end position="91"/>
    </location>
</feature>
<reference evidence="2" key="1">
    <citation type="submission" date="2017-07" db="EMBL/GenBank/DDBJ databases">
        <title>Taro Niue Genome Assembly and Annotation.</title>
        <authorList>
            <person name="Atibalentja N."/>
            <person name="Keating K."/>
            <person name="Fields C.J."/>
        </authorList>
    </citation>
    <scope>NUCLEOTIDE SEQUENCE</scope>
    <source>
        <strain evidence="2">Niue_2</strain>
        <tissue evidence="2">Leaf</tissue>
    </source>
</reference>